<keyword evidence="4" id="KW-1185">Reference proteome</keyword>
<dbReference type="Pfam" id="PF04966">
    <property type="entry name" value="OprB"/>
    <property type="match status" value="1"/>
</dbReference>
<evidence type="ECO:0000256" key="2">
    <source>
        <dbReference type="RuleBase" id="RU363072"/>
    </source>
</evidence>
<feature type="chain" id="PRO_5044960823" evidence="2">
    <location>
        <begin position="21"/>
        <end position="413"/>
    </location>
</feature>
<reference evidence="3 4" key="1">
    <citation type="submission" date="2023-04" db="EMBL/GenBank/DDBJ databases">
        <title>A novel bacteria isolated from coastal sediment.</title>
        <authorList>
            <person name="Liu X.-J."/>
            <person name="Du Z.-J."/>
        </authorList>
    </citation>
    <scope>NUCLEOTIDE SEQUENCE [LARGE SCALE GENOMIC DNA]</scope>
    <source>
        <strain evidence="3 4">SDUM461004</strain>
    </source>
</reference>
<dbReference type="EMBL" id="JARXIC010000045">
    <property type="protein sequence ID" value="MDQ8196089.1"/>
    <property type="molecule type" value="Genomic_DNA"/>
</dbReference>
<gene>
    <name evidence="3" type="ORF">QEH59_16765</name>
</gene>
<evidence type="ECO:0000313" key="3">
    <source>
        <dbReference type="EMBL" id="MDQ8196089.1"/>
    </source>
</evidence>
<sequence length="413" mass="45514">MKNKILPLSLIIGLNSGVFADTESVENPYADRLTGDWGGARTELSEAGIEFFAYYNTITSSIASGGISKDTNFAGDLFTGFNFDLEKILGWDDTIFTLTGIDRHGSDITPNIGSQYSAMQLVGGQNTFLYNVTLEKLFADGDLSLKLGRMTATDDFVGSPFYSYSLSNAVNGQIRAVLFDGVMTSYPFAVWGGRMKAKLSEESTLQVGVFQLTQEMWDREKQGLDFSIDSDDGVSVFVQYDWTPEINGKPARFYAGVNQTFSFEMNDFNSMDTTDSLTRFYAHADYQFYRESADSDEGLTLFMTFAYTSQDEVAIVPVQSTIGAHYKGLLPGRPDDRTVFFATYGGFSDEYSDGLEAGGGSPVDYEMVFELGHRIQLTEYAYIQPDIQFIKNPGGSGDIDDAIVVGAQIGFSF</sequence>
<dbReference type="Proteomes" id="UP001243717">
    <property type="component" value="Unassembled WGS sequence"/>
</dbReference>
<organism evidence="3 4">
    <name type="scientific">Thalassobacterium sedimentorum</name>
    <dbReference type="NCBI Taxonomy" id="3041258"/>
    <lineage>
        <taxon>Bacteria</taxon>
        <taxon>Pseudomonadati</taxon>
        <taxon>Verrucomicrobiota</taxon>
        <taxon>Opitutia</taxon>
        <taxon>Puniceicoccales</taxon>
        <taxon>Coraliomargaritaceae</taxon>
        <taxon>Thalassobacterium</taxon>
    </lineage>
</organism>
<comment type="similarity">
    <text evidence="1 2">Belongs to the OprB family.</text>
</comment>
<proteinExistence type="inferred from homology"/>
<dbReference type="PANTHER" id="PTHR37944">
    <property type="entry name" value="PORIN B"/>
    <property type="match status" value="1"/>
</dbReference>
<dbReference type="Gene3D" id="2.40.160.180">
    <property type="entry name" value="Carbohydrate-selective porin OprB"/>
    <property type="match status" value="1"/>
</dbReference>
<dbReference type="InterPro" id="IPR038673">
    <property type="entry name" value="OprB_sf"/>
</dbReference>
<dbReference type="PANTHER" id="PTHR37944:SF1">
    <property type="entry name" value="PORIN B"/>
    <property type="match status" value="1"/>
</dbReference>
<dbReference type="InterPro" id="IPR007049">
    <property type="entry name" value="Carb-sel_porin_OprB"/>
</dbReference>
<keyword evidence="2" id="KW-0732">Signal</keyword>
<accession>A0ABU1AMS0</accession>
<comment type="caution">
    <text evidence="3">The sequence shown here is derived from an EMBL/GenBank/DDBJ whole genome shotgun (WGS) entry which is preliminary data.</text>
</comment>
<dbReference type="InterPro" id="IPR052932">
    <property type="entry name" value="OprB_Porin"/>
</dbReference>
<evidence type="ECO:0000313" key="4">
    <source>
        <dbReference type="Proteomes" id="UP001243717"/>
    </source>
</evidence>
<feature type="signal peptide" evidence="2">
    <location>
        <begin position="1"/>
        <end position="20"/>
    </location>
</feature>
<evidence type="ECO:0000256" key="1">
    <source>
        <dbReference type="ARBA" id="ARBA00008769"/>
    </source>
</evidence>
<dbReference type="RefSeq" id="WP_308986531.1">
    <property type="nucleotide sequence ID" value="NZ_JARXIC010000045.1"/>
</dbReference>
<name>A0ABU1AMS0_9BACT</name>
<protein>
    <submittedName>
        <fullName evidence="3">Carbohydrate porin</fullName>
    </submittedName>
</protein>